<sequence>MEQKFLRDKIRDLGLRLIDLSEYLEVSRPTMYKYIELYEQGHKGEINPKVLSLFDYIEKNDSTISKNNVINFILNNIVRVEAENISKNEDKKIKIKNILKKENKSKEDFIYMLTEDNFFDPILDYLMECKKLSDKKLSAENKEFIKPLEDLYKTQGFKIKLKKGGSR</sequence>
<protein>
    <submittedName>
        <fullName evidence="1">Uncharacterized protein</fullName>
    </submittedName>
</protein>
<organism evidence="1 2">
    <name type="scientific">Brachyspira aalborgi</name>
    <dbReference type="NCBI Taxonomy" id="29522"/>
    <lineage>
        <taxon>Bacteria</taxon>
        <taxon>Pseudomonadati</taxon>
        <taxon>Spirochaetota</taxon>
        <taxon>Spirochaetia</taxon>
        <taxon>Brachyspirales</taxon>
        <taxon>Brachyspiraceae</taxon>
        <taxon>Brachyspira</taxon>
    </lineage>
</organism>
<evidence type="ECO:0000313" key="1">
    <source>
        <dbReference type="EMBL" id="TXJ12682.1"/>
    </source>
</evidence>
<evidence type="ECO:0000313" key="2">
    <source>
        <dbReference type="Proteomes" id="UP000325116"/>
    </source>
</evidence>
<comment type="caution">
    <text evidence="1">The sequence shown here is derived from an EMBL/GenBank/DDBJ whole genome shotgun (WGS) entry which is preliminary data.</text>
</comment>
<proteinExistence type="predicted"/>
<gene>
    <name evidence="1" type="ORF">EPJ80_03515</name>
</gene>
<dbReference type="Proteomes" id="UP000325116">
    <property type="component" value="Unassembled WGS sequence"/>
</dbReference>
<name>A0A5C8CLW9_9SPIR</name>
<accession>A0A5C8CLW9</accession>
<reference evidence="1 2" key="1">
    <citation type="journal article" date="1992" name="Lakartidningen">
        <title>[Penicillin V and not amoxicillin is the first choice preparation in acute otitis].</title>
        <authorList>
            <person name="Kamme C."/>
            <person name="Lundgren K."/>
            <person name="Prellner K."/>
        </authorList>
    </citation>
    <scope>NUCLEOTIDE SEQUENCE [LARGE SCALE GENOMIC DNA]</scope>
    <source>
        <strain evidence="1 2">W1</strain>
    </source>
</reference>
<dbReference type="EMBL" id="SAXT01000003">
    <property type="protein sequence ID" value="TXJ12682.1"/>
    <property type="molecule type" value="Genomic_DNA"/>
</dbReference>
<dbReference type="RefSeq" id="WP_147757929.1">
    <property type="nucleotide sequence ID" value="NZ_SAXT01000003.1"/>
</dbReference>
<dbReference type="AlphaFoldDB" id="A0A5C8CLW9"/>